<gene>
    <name evidence="1" type="ORF">HH308_05480</name>
</gene>
<accession>A0A848KPR7</accession>
<dbReference type="AlphaFoldDB" id="A0A848KPR7"/>
<evidence type="ECO:0000313" key="2">
    <source>
        <dbReference type="Proteomes" id="UP000550729"/>
    </source>
</evidence>
<reference evidence="1 2" key="1">
    <citation type="submission" date="2020-04" db="EMBL/GenBank/DDBJ databases">
        <title>Gordonia sp. nov. TBRC 11910.</title>
        <authorList>
            <person name="Suriyachadkun C."/>
        </authorList>
    </citation>
    <scope>NUCLEOTIDE SEQUENCE [LARGE SCALE GENOMIC DNA]</scope>
    <source>
        <strain evidence="1 2">TBRC 11910</strain>
    </source>
</reference>
<sequence>MSTTSFAATLAGESAGLVWLDYTPYVEQLLDERVRWLDVDAVIAWQRTAMSLIDSDVVGVDATAVLTAWIDAHPDLVEAMSAKRRTTAALRTLFADEALRAHFADLIGSLRTALSGKVIALVTAAPDALVTLAYRGAFGGSSPELDEDDIDSAAVYLADFLRTLSESGLDALVVEEPESGDALTADRVDLYGPIVNVAAHYRWSLGYVTRSAPPQLAASLRPSFWITGVELDDVATGVIVPEGFWADDAPPDPPVRGFLHSRIPPGSGPEKVLDRIAVLRGAVT</sequence>
<name>A0A848KPR7_9ACTN</name>
<keyword evidence="2" id="KW-1185">Reference proteome</keyword>
<dbReference type="Proteomes" id="UP000550729">
    <property type="component" value="Unassembled WGS sequence"/>
</dbReference>
<comment type="caution">
    <text evidence="1">The sequence shown here is derived from an EMBL/GenBank/DDBJ whole genome shotgun (WGS) entry which is preliminary data.</text>
</comment>
<dbReference type="EMBL" id="JABBNB010000004">
    <property type="protein sequence ID" value="NMO00666.1"/>
    <property type="molecule type" value="Genomic_DNA"/>
</dbReference>
<protein>
    <submittedName>
        <fullName evidence="1">Uncharacterized protein</fullName>
    </submittedName>
</protein>
<organism evidence="1 2">
    <name type="scientific">Gordonia asplenii</name>
    <dbReference type="NCBI Taxonomy" id="2725283"/>
    <lineage>
        <taxon>Bacteria</taxon>
        <taxon>Bacillati</taxon>
        <taxon>Actinomycetota</taxon>
        <taxon>Actinomycetes</taxon>
        <taxon>Mycobacteriales</taxon>
        <taxon>Gordoniaceae</taxon>
        <taxon>Gordonia</taxon>
    </lineage>
</organism>
<proteinExistence type="predicted"/>
<evidence type="ECO:0000313" key="1">
    <source>
        <dbReference type="EMBL" id="NMO00666.1"/>
    </source>
</evidence>
<dbReference type="RefSeq" id="WP_170193167.1">
    <property type="nucleotide sequence ID" value="NZ_JABBNB010000004.1"/>
</dbReference>